<dbReference type="Pfam" id="PF00795">
    <property type="entry name" value="CN_hydrolase"/>
    <property type="match status" value="1"/>
</dbReference>
<dbReference type="HOGENOM" id="CLU_030130_3_1_0"/>
<dbReference type="PANTHER" id="PTHR23088:SF27">
    <property type="entry name" value="DEAMINATED GLUTATHIONE AMIDASE"/>
    <property type="match status" value="1"/>
</dbReference>
<organism evidence="3 4">
    <name type="scientific">Thermovirga lienii (strain ATCC BAA-1197 / DSM 17291 / Cas60314)</name>
    <dbReference type="NCBI Taxonomy" id="580340"/>
    <lineage>
        <taxon>Bacteria</taxon>
        <taxon>Thermotogati</taxon>
        <taxon>Synergistota</taxon>
        <taxon>Synergistia</taxon>
        <taxon>Synergistales</taxon>
        <taxon>Thermovirgaceae</taxon>
        <taxon>Thermovirga</taxon>
    </lineage>
</organism>
<keyword evidence="3" id="KW-0808">Transferase</keyword>
<protein>
    <submittedName>
        <fullName evidence="3">Nitrilase/cyanide hydratase and apolipoprotein N-acyltransferase</fullName>
    </submittedName>
</protein>
<dbReference type="AlphaFoldDB" id="G7V7B9"/>
<evidence type="ECO:0000259" key="2">
    <source>
        <dbReference type="PROSITE" id="PS50263"/>
    </source>
</evidence>
<sequence length="260" mass="29182">MKISIIQMNIVKGNPDENFRTVESKIREAALSGPDVILLPEMWNTSYALEEILEIGDSNGKRTKDLISSLAKEFKVNIVAGSVAAIRCKKAYNRLMVFNREGEKIAEYDKIHLFGLMDEDKYITPGKKVCLFELDGIKCGAMICYDLRFPELARELTLKGSQVIFVPAQWPEPRIHHWKTLMTARAIENQVFMVAANRVGVEDQNAFVGGSMAVDPLGQVLAELTGDEGIVEAHIDFSVLEKAREAIPVLQDRRPDVYKL</sequence>
<dbReference type="EMBL" id="CP003096">
    <property type="protein sequence ID" value="AER67235.1"/>
    <property type="molecule type" value="Genomic_DNA"/>
</dbReference>
<proteinExistence type="inferred from homology"/>
<accession>G7V7B9</accession>
<evidence type="ECO:0000256" key="1">
    <source>
        <dbReference type="ARBA" id="ARBA00010613"/>
    </source>
</evidence>
<evidence type="ECO:0000313" key="3">
    <source>
        <dbReference type="EMBL" id="AER67235.1"/>
    </source>
</evidence>
<dbReference type="SUPFAM" id="SSF56317">
    <property type="entry name" value="Carbon-nitrogen hydrolase"/>
    <property type="match status" value="1"/>
</dbReference>
<dbReference type="PANTHER" id="PTHR23088">
    <property type="entry name" value="NITRILASE-RELATED"/>
    <property type="match status" value="1"/>
</dbReference>
<dbReference type="InterPro" id="IPR036526">
    <property type="entry name" value="C-N_Hydrolase_sf"/>
</dbReference>
<dbReference type="PROSITE" id="PS01227">
    <property type="entry name" value="UPF0012"/>
    <property type="match status" value="1"/>
</dbReference>
<dbReference type="InterPro" id="IPR003010">
    <property type="entry name" value="C-N_Hydrolase"/>
</dbReference>
<keyword evidence="3" id="KW-0449">Lipoprotein</keyword>
<dbReference type="Gene3D" id="3.60.110.10">
    <property type="entry name" value="Carbon-nitrogen hydrolase"/>
    <property type="match status" value="1"/>
</dbReference>
<dbReference type="Proteomes" id="UP000005868">
    <property type="component" value="Chromosome"/>
</dbReference>
<dbReference type="OrthoDB" id="9811121at2"/>
<dbReference type="InterPro" id="IPR001110">
    <property type="entry name" value="UPF0012_CS"/>
</dbReference>
<gene>
    <name evidence="3" type="ordered locus">Tlie_1512</name>
</gene>
<feature type="domain" description="CN hydrolase" evidence="2">
    <location>
        <begin position="1"/>
        <end position="237"/>
    </location>
</feature>
<reference evidence="4" key="1">
    <citation type="submission" date="2011-10" db="EMBL/GenBank/DDBJ databases">
        <title>The complete genome of chromosome of Thermovirga lienii DSM 17291.</title>
        <authorList>
            <consortium name="US DOE Joint Genome Institute (JGI-PGF)"/>
            <person name="Lucas S."/>
            <person name="Copeland A."/>
            <person name="Lapidus A."/>
            <person name="Glavina del Rio T."/>
            <person name="Dalin E."/>
            <person name="Tice H."/>
            <person name="Bruce D."/>
            <person name="Goodwin L."/>
            <person name="Pitluck S."/>
            <person name="Peters L."/>
            <person name="Mikhailova N."/>
            <person name="Saunders E."/>
            <person name="Kyrpides N."/>
            <person name="Mavromatis K."/>
            <person name="Ivanova N."/>
            <person name="Last F.I."/>
            <person name="Brettin T."/>
            <person name="Detter J.C."/>
            <person name="Han C."/>
            <person name="Larimer F."/>
            <person name="Land M."/>
            <person name="Hauser L."/>
            <person name="Markowitz V."/>
            <person name="Cheng J.-F."/>
            <person name="Hugenholtz P."/>
            <person name="Woyke T."/>
            <person name="Wu D."/>
            <person name="Spring S."/>
            <person name="Schroeder M."/>
            <person name="Brambilla E.-M."/>
            <person name="Klenk H.-P."/>
            <person name="Eisen J.A."/>
        </authorList>
    </citation>
    <scope>NUCLEOTIDE SEQUENCE [LARGE SCALE GENOMIC DNA]</scope>
    <source>
        <strain evidence="4">ATCC BAA-1197 / DSM 17291 / Cas60314</strain>
    </source>
</reference>
<dbReference type="eggNOG" id="COG0388">
    <property type="taxonomic scope" value="Bacteria"/>
</dbReference>
<dbReference type="PROSITE" id="PS50263">
    <property type="entry name" value="CN_HYDROLASE"/>
    <property type="match status" value="1"/>
</dbReference>
<dbReference type="GO" id="GO:0016746">
    <property type="term" value="F:acyltransferase activity"/>
    <property type="evidence" value="ECO:0007669"/>
    <property type="project" value="UniProtKB-KW"/>
</dbReference>
<reference evidence="3 4" key="2">
    <citation type="journal article" date="2012" name="Stand. Genomic Sci.">
        <title>Genome sequence of the moderately thermophilic, amino-acid-degrading and sulfur-reducing bacterium Thermovirga lienii type strain (Cas60314(T)).</title>
        <authorList>
            <person name="Goker M."/>
            <person name="Saunders E."/>
            <person name="Lapidus A."/>
            <person name="Nolan M."/>
            <person name="Lucas S."/>
            <person name="Hammon N."/>
            <person name="Deshpande S."/>
            <person name="Cheng J.F."/>
            <person name="Han C."/>
            <person name="Tapia R."/>
            <person name="Goodwin L.A."/>
            <person name="Pitluck S."/>
            <person name="Liolios K."/>
            <person name="Mavromatis K."/>
            <person name="Pagani I."/>
            <person name="Ivanova N."/>
            <person name="Mikhailova N."/>
            <person name="Pati A."/>
            <person name="Chen A."/>
            <person name="Palaniappan K."/>
            <person name="Land M."/>
            <person name="Chang Y.J."/>
            <person name="Jeffries C.D."/>
            <person name="Brambilla E.M."/>
            <person name="Rohde M."/>
            <person name="Spring S."/>
            <person name="Detter J.C."/>
            <person name="Woyke T."/>
            <person name="Bristow J."/>
            <person name="Eisen J.A."/>
            <person name="Markowitz V."/>
            <person name="Hugenholtz P."/>
            <person name="Kyrpides N.C."/>
            <person name="Klenk H.P."/>
        </authorList>
    </citation>
    <scope>NUCLEOTIDE SEQUENCE [LARGE SCALE GENOMIC DNA]</scope>
    <source>
        <strain evidence="4">ATCC BAA-1197 / DSM 17291 / Cas60314</strain>
    </source>
</reference>
<keyword evidence="3" id="KW-0012">Acyltransferase</keyword>
<name>G7V7B9_THELD</name>
<dbReference type="KEGG" id="tli:Tlie_1512"/>
<comment type="similarity">
    <text evidence="1">Belongs to the carbon-nitrogen hydrolase superfamily. NIT1/NIT2 family.</text>
</comment>
<evidence type="ECO:0000313" key="4">
    <source>
        <dbReference type="Proteomes" id="UP000005868"/>
    </source>
</evidence>
<dbReference type="CDD" id="cd07583">
    <property type="entry name" value="nitrilase_5"/>
    <property type="match status" value="1"/>
</dbReference>
<dbReference type="STRING" id="580340.Tlie_1512"/>
<keyword evidence="4" id="KW-1185">Reference proteome</keyword>